<evidence type="ECO:0000313" key="2">
    <source>
        <dbReference type="Proteomes" id="UP000321155"/>
    </source>
</evidence>
<dbReference type="Proteomes" id="UP000321155">
    <property type="component" value="Unassembled WGS sequence"/>
</dbReference>
<gene>
    <name evidence="1" type="ORF">KFL01_21340</name>
</gene>
<proteinExistence type="predicted"/>
<name>A0ABQ0X5Q4_9MICC</name>
<protein>
    <submittedName>
        <fullName evidence="1">Uncharacterized protein</fullName>
    </submittedName>
</protein>
<comment type="caution">
    <text evidence="1">The sequence shown here is derived from an EMBL/GenBank/DDBJ whole genome shotgun (WGS) entry which is preliminary data.</text>
</comment>
<accession>A0ABQ0X5Q4</accession>
<keyword evidence="2" id="KW-1185">Reference proteome</keyword>
<reference evidence="1 2" key="1">
    <citation type="submission" date="2019-07" db="EMBL/GenBank/DDBJ databases">
        <title>Whole genome shotgun sequence of Kocuria flava NBRC 107626.</title>
        <authorList>
            <person name="Hosoyama A."/>
            <person name="Uohara A."/>
            <person name="Ohji S."/>
            <person name="Ichikawa N."/>
        </authorList>
    </citation>
    <scope>NUCLEOTIDE SEQUENCE [LARGE SCALE GENOMIC DNA]</scope>
    <source>
        <strain evidence="1 2">NBRC 107626</strain>
    </source>
</reference>
<organism evidence="1 2">
    <name type="scientific">Kocuria flava</name>
    <dbReference type="NCBI Taxonomy" id="446860"/>
    <lineage>
        <taxon>Bacteria</taxon>
        <taxon>Bacillati</taxon>
        <taxon>Actinomycetota</taxon>
        <taxon>Actinomycetes</taxon>
        <taxon>Micrococcales</taxon>
        <taxon>Micrococcaceae</taxon>
        <taxon>Kocuria</taxon>
    </lineage>
</organism>
<sequence length="51" mass="5162">MAPVSRTRVVGVSVNGAPPGWGAGLRAVRGAGAGARGPGRVRLRYGYRTVA</sequence>
<dbReference type="EMBL" id="BJZR01000064">
    <property type="protein sequence ID" value="GEO92828.1"/>
    <property type="molecule type" value="Genomic_DNA"/>
</dbReference>
<evidence type="ECO:0000313" key="1">
    <source>
        <dbReference type="EMBL" id="GEO92828.1"/>
    </source>
</evidence>